<dbReference type="InterPro" id="IPR036390">
    <property type="entry name" value="WH_DNA-bd_sf"/>
</dbReference>
<dbReference type="EMBL" id="BONU01000014">
    <property type="protein sequence ID" value="GIG74098.1"/>
    <property type="molecule type" value="Genomic_DNA"/>
</dbReference>
<reference evidence="1" key="1">
    <citation type="submission" date="2021-01" db="EMBL/GenBank/DDBJ databases">
        <title>Whole genome shotgun sequence of Planosporangium flavigriseum NBRC 105377.</title>
        <authorList>
            <person name="Komaki H."/>
            <person name="Tamura T."/>
        </authorList>
    </citation>
    <scope>NUCLEOTIDE SEQUENCE</scope>
    <source>
        <strain evidence="1">NBRC 105377</strain>
    </source>
</reference>
<dbReference type="RefSeq" id="WP_239075476.1">
    <property type="nucleotide sequence ID" value="NZ_BAAAQJ010000019.1"/>
</dbReference>
<protein>
    <submittedName>
        <fullName evidence="1">Uncharacterized protein</fullName>
    </submittedName>
</protein>
<dbReference type="AlphaFoldDB" id="A0A8J3LP75"/>
<dbReference type="Proteomes" id="UP000653674">
    <property type="component" value="Unassembled WGS sequence"/>
</dbReference>
<proteinExistence type="predicted"/>
<accession>A0A8J3LP75</accession>
<gene>
    <name evidence="1" type="ORF">Pfl04_25020</name>
</gene>
<name>A0A8J3LP75_9ACTN</name>
<keyword evidence="2" id="KW-1185">Reference proteome</keyword>
<evidence type="ECO:0000313" key="1">
    <source>
        <dbReference type="EMBL" id="GIG74098.1"/>
    </source>
</evidence>
<comment type="caution">
    <text evidence="1">The sequence shown here is derived from an EMBL/GenBank/DDBJ whole genome shotgun (WGS) entry which is preliminary data.</text>
</comment>
<evidence type="ECO:0000313" key="2">
    <source>
        <dbReference type="Proteomes" id="UP000653674"/>
    </source>
</evidence>
<dbReference type="SUPFAM" id="SSF46785">
    <property type="entry name" value="Winged helix' DNA-binding domain"/>
    <property type="match status" value="1"/>
</dbReference>
<sequence length="204" mass="22561">MLLDAAARPVEQAADVPADAVAVLSGEGRLQKLDFWLRYPDYLADELLNDYATSRETFLLDLAGEILDSEEPELRSIPMLRYKFGAYEPLDMALSILVSEGLVARDPLIGGRRILRNNYYLTALGRDVARSAVDEFPVLSWYGNRVRVVVALADGSGLTGTALRRRQYLQRDYAGTGLNEEIGSIAERARKRLATLRAQAGVDA</sequence>
<organism evidence="1 2">
    <name type="scientific">Planosporangium flavigriseum</name>
    <dbReference type="NCBI Taxonomy" id="373681"/>
    <lineage>
        <taxon>Bacteria</taxon>
        <taxon>Bacillati</taxon>
        <taxon>Actinomycetota</taxon>
        <taxon>Actinomycetes</taxon>
        <taxon>Micromonosporales</taxon>
        <taxon>Micromonosporaceae</taxon>
        <taxon>Planosporangium</taxon>
    </lineage>
</organism>